<feature type="non-terminal residue" evidence="1">
    <location>
        <position position="179"/>
    </location>
</feature>
<name>A0ABN8NBV1_9CNID</name>
<proteinExistence type="predicted"/>
<organism evidence="1 2">
    <name type="scientific">Porites lobata</name>
    <dbReference type="NCBI Taxonomy" id="104759"/>
    <lineage>
        <taxon>Eukaryota</taxon>
        <taxon>Metazoa</taxon>
        <taxon>Cnidaria</taxon>
        <taxon>Anthozoa</taxon>
        <taxon>Hexacorallia</taxon>
        <taxon>Scleractinia</taxon>
        <taxon>Fungiina</taxon>
        <taxon>Poritidae</taxon>
        <taxon>Porites</taxon>
    </lineage>
</organism>
<dbReference type="EMBL" id="CALNXK010000012">
    <property type="protein sequence ID" value="CAH3044560.1"/>
    <property type="molecule type" value="Genomic_DNA"/>
</dbReference>
<sequence>PICDPGLKLLERPFVFVFEVFETGVDLDAVADFFSVAVGLVSDPDGVENVINIVLDAVFAAEVVGVSVVLDNVDDDVADSDDVDAVVANVVALVQMMTYVDDDVVDYVLDDVGTDVVDVGASVILGGEDDDVVAFVSTVVVYDVDGGVVSAVEVGGVVDATVDDNVELFIHLSIPSVKN</sequence>
<protein>
    <submittedName>
        <fullName evidence="1">Uncharacterized protein</fullName>
    </submittedName>
</protein>
<dbReference type="Proteomes" id="UP001159405">
    <property type="component" value="Unassembled WGS sequence"/>
</dbReference>
<evidence type="ECO:0000313" key="2">
    <source>
        <dbReference type="Proteomes" id="UP001159405"/>
    </source>
</evidence>
<comment type="caution">
    <text evidence="1">The sequence shown here is derived from an EMBL/GenBank/DDBJ whole genome shotgun (WGS) entry which is preliminary data.</text>
</comment>
<reference evidence="1 2" key="1">
    <citation type="submission" date="2022-05" db="EMBL/GenBank/DDBJ databases">
        <authorList>
            <consortium name="Genoscope - CEA"/>
            <person name="William W."/>
        </authorList>
    </citation>
    <scope>NUCLEOTIDE SEQUENCE [LARGE SCALE GENOMIC DNA]</scope>
</reference>
<keyword evidence="2" id="KW-1185">Reference proteome</keyword>
<feature type="non-terminal residue" evidence="1">
    <location>
        <position position="1"/>
    </location>
</feature>
<evidence type="ECO:0000313" key="1">
    <source>
        <dbReference type="EMBL" id="CAH3044560.1"/>
    </source>
</evidence>
<gene>
    <name evidence="1" type="ORF">PLOB_00004758</name>
</gene>
<accession>A0ABN8NBV1</accession>